<proteinExistence type="predicted"/>
<feature type="compositionally biased region" description="Polar residues" evidence="1">
    <location>
        <begin position="32"/>
        <end position="47"/>
    </location>
</feature>
<sequence>MCCPWNETLGAPEDIEKRSINDCFVPDHFSRSFPQSTSTLSIGTQEQSTHKTPPDSPDTPKNPTGLFPIPQRRFAELFVVILDIRV</sequence>
<accession>A0A9P6B982</accession>
<reference evidence="2" key="1">
    <citation type="journal article" date="2020" name="Nat. Commun.">
        <title>Large-scale genome sequencing of mycorrhizal fungi provides insights into the early evolution of symbiotic traits.</title>
        <authorList>
            <person name="Miyauchi S."/>
            <person name="Kiss E."/>
            <person name="Kuo A."/>
            <person name="Drula E."/>
            <person name="Kohler A."/>
            <person name="Sanchez-Garcia M."/>
            <person name="Morin E."/>
            <person name="Andreopoulos B."/>
            <person name="Barry K.W."/>
            <person name="Bonito G."/>
            <person name="Buee M."/>
            <person name="Carver A."/>
            <person name="Chen C."/>
            <person name="Cichocki N."/>
            <person name="Clum A."/>
            <person name="Culley D."/>
            <person name="Crous P.W."/>
            <person name="Fauchery L."/>
            <person name="Girlanda M."/>
            <person name="Hayes R.D."/>
            <person name="Keri Z."/>
            <person name="LaButti K."/>
            <person name="Lipzen A."/>
            <person name="Lombard V."/>
            <person name="Magnuson J."/>
            <person name="Maillard F."/>
            <person name="Murat C."/>
            <person name="Nolan M."/>
            <person name="Ohm R.A."/>
            <person name="Pangilinan J."/>
            <person name="Pereira M.F."/>
            <person name="Perotto S."/>
            <person name="Peter M."/>
            <person name="Pfister S."/>
            <person name="Riley R."/>
            <person name="Sitrit Y."/>
            <person name="Stielow J.B."/>
            <person name="Szollosi G."/>
            <person name="Zifcakova L."/>
            <person name="Stursova M."/>
            <person name="Spatafora J.W."/>
            <person name="Tedersoo L."/>
            <person name="Vaario L.M."/>
            <person name="Yamada A."/>
            <person name="Yan M."/>
            <person name="Wang P."/>
            <person name="Xu J."/>
            <person name="Bruns T."/>
            <person name="Baldrian P."/>
            <person name="Vilgalys R."/>
            <person name="Dunand C."/>
            <person name="Henrissat B."/>
            <person name="Grigoriev I.V."/>
            <person name="Hibbett D."/>
            <person name="Nagy L.G."/>
            <person name="Martin F.M."/>
        </authorList>
    </citation>
    <scope>NUCLEOTIDE SEQUENCE</scope>
    <source>
        <strain evidence="2">UP504</strain>
    </source>
</reference>
<evidence type="ECO:0000313" key="3">
    <source>
        <dbReference type="Proteomes" id="UP000886523"/>
    </source>
</evidence>
<keyword evidence="3" id="KW-1185">Reference proteome</keyword>
<evidence type="ECO:0000256" key="1">
    <source>
        <dbReference type="SAM" id="MobiDB-lite"/>
    </source>
</evidence>
<name>A0A9P6B982_9AGAM</name>
<organism evidence="2 3">
    <name type="scientific">Hydnum rufescens UP504</name>
    <dbReference type="NCBI Taxonomy" id="1448309"/>
    <lineage>
        <taxon>Eukaryota</taxon>
        <taxon>Fungi</taxon>
        <taxon>Dikarya</taxon>
        <taxon>Basidiomycota</taxon>
        <taxon>Agaricomycotina</taxon>
        <taxon>Agaricomycetes</taxon>
        <taxon>Cantharellales</taxon>
        <taxon>Hydnaceae</taxon>
        <taxon>Hydnum</taxon>
    </lineage>
</organism>
<feature type="region of interest" description="Disordered" evidence="1">
    <location>
        <begin position="32"/>
        <end position="67"/>
    </location>
</feature>
<dbReference type="EMBL" id="MU128914">
    <property type="protein sequence ID" value="KAF9520084.1"/>
    <property type="molecule type" value="Genomic_DNA"/>
</dbReference>
<comment type="caution">
    <text evidence="2">The sequence shown here is derived from an EMBL/GenBank/DDBJ whole genome shotgun (WGS) entry which is preliminary data.</text>
</comment>
<gene>
    <name evidence="2" type="ORF">BS47DRAFT_1336381</name>
</gene>
<evidence type="ECO:0000313" key="2">
    <source>
        <dbReference type="EMBL" id="KAF9520084.1"/>
    </source>
</evidence>
<protein>
    <submittedName>
        <fullName evidence="2">Uncharacterized protein</fullName>
    </submittedName>
</protein>
<dbReference type="Proteomes" id="UP000886523">
    <property type="component" value="Unassembled WGS sequence"/>
</dbReference>
<dbReference type="AlphaFoldDB" id="A0A9P6B982"/>